<dbReference type="InterPro" id="IPR038770">
    <property type="entry name" value="Na+/solute_symporter_sf"/>
</dbReference>
<dbReference type="EMBL" id="BLAD01000111">
    <property type="protein sequence ID" value="GES05747.1"/>
    <property type="molecule type" value="Genomic_DNA"/>
</dbReference>
<evidence type="ECO:0000256" key="1">
    <source>
        <dbReference type="ARBA" id="ARBA00004141"/>
    </source>
</evidence>
<evidence type="ECO:0000256" key="4">
    <source>
        <dbReference type="ARBA" id="ARBA00022989"/>
    </source>
</evidence>
<evidence type="ECO:0000256" key="2">
    <source>
        <dbReference type="ARBA" id="ARBA00022448"/>
    </source>
</evidence>
<comment type="subcellular location">
    <subcellularLocation>
        <location evidence="1">Membrane</location>
        <topology evidence="1">Multi-pass membrane protein</topology>
    </subcellularLocation>
</comment>
<feature type="transmembrane region" description="Helical" evidence="8">
    <location>
        <begin position="33"/>
        <end position="52"/>
    </location>
</feature>
<evidence type="ECO:0000256" key="5">
    <source>
        <dbReference type="ARBA" id="ARBA00023065"/>
    </source>
</evidence>
<feature type="transmembrane region" description="Helical" evidence="8">
    <location>
        <begin position="318"/>
        <end position="343"/>
    </location>
</feature>
<dbReference type="GO" id="GO:0016020">
    <property type="term" value="C:membrane"/>
    <property type="evidence" value="ECO:0007669"/>
    <property type="project" value="UniProtKB-SubCell"/>
</dbReference>
<dbReference type="Gene3D" id="1.20.1530.20">
    <property type="match status" value="1"/>
</dbReference>
<evidence type="ECO:0000259" key="9">
    <source>
        <dbReference type="Pfam" id="PF00999"/>
    </source>
</evidence>
<reference evidence="10 11" key="1">
    <citation type="submission" date="2019-10" db="EMBL/GenBank/DDBJ databases">
        <title>Whole genome shotgun sequence of Acrocarpospora corrugata NBRC 13972.</title>
        <authorList>
            <person name="Ichikawa N."/>
            <person name="Kimura A."/>
            <person name="Kitahashi Y."/>
            <person name="Komaki H."/>
            <person name="Oguchi A."/>
        </authorList>
    </citation>
    <scope>NUCLEOTIDE SEQUENCE [LARGE SCALE GENOMIC DNA]</scope>
    <source>
        <strain evidence="10 11">NBRC 13972</strain>
    </source>
</reference>
<feature type="transmembrane region" description="Helical" evidence="8">
    <location>
        <begin position="6"/>
        <end position="26"/>
    </location>
</feature>
<dbReference type="AlphaFoldDB" id="A0A5M3W9K9"/>
<sequence>MDPVAHFLFAVAVIVLVSHVLGALLGRLGQPPIIGEIIGGLLLGPSLFGALWPSGRDWIFPPDLLRNLDLAAQLGLVTFMFLLGCELQLTTVRRQRKVVASVVVGSVGLPLVVGMVIAYAARDLMAASTSHPTAYMFFFGLAISITALPVLARILVDLGLDNSQMGALALACAAIGDGITWGALTVTLGLLTLADANHLLETAGLGLILVLVTVLLVKPALAKIVRTAEERPHSEGRLILSVLVAGALGAAAITQLLGLHPVIGAFLFGTIVPRGSALVERVCRQLQGFTLAVLLPLFFAGVGMRTSVGLLGTSPQNWLLFAVVLVAAVGTKFVGAGAGARLAGLPATDALRLGTLMNCRGVTELVVATIGWQYHLINELGLTILVLIALITTGVTSPVMRLLKTPSDALINTRSITAGPSMSSGRTLPRKEEVAADDQPLRKR</sequence>
<keyword evidence="11" id="KW-1185">Reference proteome</keyword>
<feature type="region of interest" description="Disordered" evidence="7">
    <location>
        <begin position="415"/>
        <end position="444"/>
    </location>
</feature>
<dbReference type="RefSeq" id="WP_155341723.1">
    <property type="nucleotide sequence ID" value="NZ_BAAABN010000009.1"/>
</dbReference>
<keyword evidence="2" id="KW-0813">Transport</keyword>
<name>A0A5M3W9K9_9ACTN</name>
<evidence type="ECO:0000256" key="7">
    <source>
        <dbReference type="SAM" id="MobiDB-lite"/>
    </source>
</evidence>
<dbReference type="OrthoDB" id="9793589at2"/>
<feature type="transmembrane region" description="Helical" evidence="8">
    <location>
        <begin position="98"/>
        <end position="121"/>
    </location>
</feature>
<dbReference type="Proteomes" id="UP000334990">
    <property type="component" value="Unassembled WGS sequence"/>
</dbReference>
<dbReference type="InterPro" id="IPR006153">
    <property type="entry name" value="Cation/H_exchanger_TM"/>
</dbReference>
<feature type="compositionally biased region" description="Polar residues" evidence="7">
    <location>
        <begin position="415"/>
        <end position="426"/>
    </location>
</feature>
<dbReference type="InterPro" id="IPR050794">
    <property type="entry name" value="CPA2_transporter"/>
</dbReference>
<evidence type="ECO:0000313" key="11">
    <source>
        <dbReference type="Proteomes" id="UP000334990"/>
    </source>
</evidence>
<keyword evidence="4 8" id="KW-1133">Transmembrane helix</keyword>
<keyword evidence="6 8" id="KW-0472">Membrane</keyword>
<keyword evidence="3 8" id="KW-0812">Transmembrane</keyword>
<feature type="transmembrane region" description="Helical" evidence="8">
    <location>
        <begin position="72"/>
        <end position="91"/>
    </location>
</feature>
<protein>
    <recommendedName>
        <fullName evidence="9">Cation/H+ exchanger transmembrane domain-containing protein</fullName>
    </recommendedName>
</protein>
<feature type="transmembrane region" description="Helical" evidence="8">
    <location>
        <begin position="199"/>
        <end position="217"/>
    </location>
</feature>
<feature type="transmembrane region" description="Helical" evidence="8">
    <location>
        <begin position="291"/>
        <end position="312"/>
    </location>
</feature>
<comment type="caution">
    <text evidence="10">The sequence shown here is derived from an EMBL/GenBank/DDBJ whole genome shotgun (WGS) entry which is preliminary data.</text>
</comment>
<dbReference type="PANTHER" id="PTHR32468">
    <property type="entry name" value="CATION/H + ANTIPORTER"/>
    <property type="match status" value="1"/>
</dbReference>
<feature type="compositionally biased region" description="Basic and acidic residues" evidence="7">
    <location>
        <begin position="429"/>
        <end position="444"/>
    </location>
</feature>
<dbReference type="GO" id="GO:1902600">
    <property type="term" value="P:proton transmembrane transport"/>
    <property type="evidence" value="ECO:0007669"/>
    <property type="project" value="InterPro"/>
</dbReference>
<organism evidence="10 11">
    <name type="scientific">Acrocarpospora corrugata</name>
    <dbReference type="NCBI Taxonomy" id="35763"/>
    <lineage>
        <taxon>Bacteria</taxon>
        <taxon>Bacillati</taxon>
        <taxon>Actinomycetota</taxon>
        <taxon>Actinomycetes</taxon>
        <taxon>Streptosporangiales</taxon>
        <taxon>Streptosporangiaceae</taxon>
        <taxon>Acrocarpospora</taxon>
    </lineage>
</organism>
<keyword evidence="5" id="KW-0406">Ion transport</keyword>
<evidence type="ECO:0000256" key="8">
    <source>
        <dbReference type="SAM" id="Phobius"/>
    </source>
</evidence>
<proteinExistence type="predicted"/>
<gene>
    <name evidence="10" type="ORF">Acor_78160</name>
</gene>
<feature type="transmembrane region" description="Helical" evidence="8">
    <location>
        <begin position="168"/>
        <end position="193"/>
    </location>
</feature>
<accession>A0A5M3W9K9</accession>
<dbReference type="GO" id="GO:0015297">
    <property type="term" value="F:antiporter activity"/>
    <property type="evidence" value="ECO:0007669"/>
    <property type="project" value="InterPro"/>
</dbReference>
<dbReference type="Pfam" id="PF00999">
    <property type="entry name" value="Na_H_Exchanger"/>
    <property type="match status" value="1"/>
</dbReference>
<feature type="transmembrane region" description="Helical" evidence="8">
    <location>
        <begin position="380"/>
        <end position="403"/>
    </location>
</feature>
<evidence type="ECO:0000313" key="10">
    <source>
        <dbReference type="EMBL" id="GES05747.1"/>
    </source>
</evidence>
<feature type="transmembrane region" description="Helical" evidence="8">
    <location>
        <begin position="133"/>
        <end position="156"/>
    </location>
</feature>
<feature type="transmembrane region" description="Helical" evidence="8">
    <location>
        <begin position="238"/>
        <end position="256"/>
    </location>
</feature>
<dbReference type="PANTHER" id="PTHR32468:SF0">
    <property type="entry name" value="K(+)_H(+) ANTIPORTER 1"/>
    <property type="match status" value="1"/>
</dbReference>
<evidence type="ECO:0000256" key="3">
    <source>
        <dbReference type="ARBA" id="ARBA00022692"/>
    </source>
</evidence>
<evidence type="ECO:0000256" key="6">
    <source>
        <dbReference type="ARBA" id="ARBA00023136"/>
    </source>
</evidence>
<feature type="domain" description="Cation/H+ exchanger transmembrane" evidence="9">
    <location>
        <begin position="17"/>
        <end position="399"/>
    </location>
</feature>